<name>A0ACC0WT30_9STRA</name>
<accession>A0ACC0WT30</accession>
<sequence length="184" mass="21092">MTLKNVMSFEDSEAAIKVHMDDKTKKMLQKAYEKDPKIREVFNGKDNYPRYVRLKRLIYRDSENKTKRLCIPNDEHLKVKILHNCHDDANAAHPGTMRTYLLGCEAYTRYKSSTSRKNGLMQPIPVPSECWEVISMDFITKLPVSGGYNAIMNVFCKLSKRPAYVPTHTNATATDTAKIFINGN</sequence>
<comment type="caution">
    <text evidence="1">The sequence shown here is derived from an EMBL/GenBank/DDBJ whole genome shotgun (WGS) entry which is preliminary data.</text>
</comment>
<evidence type="ECO:0000313" key="2">
    <source>
        <dbReference type="Proteomes" id="UP001163321"/>
    </source>
</evidence>
<organism evidence="1 2">
    <name type="scientific">Peronosclerospora sorghi</name>
    <dbReference type="NCBI Taxonomy" id="230839"/>
    <lineage>
        <taxon>Eukaryota</taxon>
        <taxon>Sar</taxon>
        <taxon>Stramenopiles</taxon>
        <taxon>Oomycota</taxon>
        <taxon>Peronosporomycetes</taxon>
        <taxon>Peronosporales</taxon>
        <taxon>Peronosporaceae</taxon>
        <taxon>Peronosclerospora</taxon>
    </lineage>
</organism>
<reference evidence="1 2" key="1">
    <citation type="journal article" date="2022" name="bioRxiv">
        <title>The genome of the oomycete Peronosclerospora sorghi, a cosmopolitan pathogen of maize and sorghum, is inflated with dispersed pseudogenes.</title>
        <authorList>
            <person name="Fletcher K."/>
            <person name="Martin F."/>
            <person name="Isakeit T."/>
            <person name="Cavanaugh K."/>
            <person name="Magill C."/>
            <person name="Michelmore R."/>
        </authorList>
    </citation>
    <scope>NUCLEOTIDE SEQUENCE [LARGE SCALE GENOMIC DNA]</scope>
    <source>
        <strain evidence="1">P6</strain>
    </source>
</reference>
<gene>
    <name evidence="1" type="ORF">PsorP6_001026</name>
</gene>
<proteinExistence type="predicted"/>
<protein>
    <submittedName>
        <fullName evidence="1">Uncharacterized protein</fullName>
    </submittedName>
</protein>
<dbReference type="EMBL" id="CM047580">
    <property type="protein sequence ID" value="KAI9922073.1"/>
    <property type="molecule type" value="Genomic_DNA"/>
</dbReference>
<evidence type="ECO:0000313" key="1">
    <source>
        <dbReference type="EMBL" id="KAI9922073.1"/>
    </source>
</evidence>
<dbReference type="Proteomes" id="UP001163321">
    <property type="component" value="Chromosome 1"/>
</dbReference>
<keyword evidence="2" id="KW-1185">Reference proteome</keyword>